<evidence type="ECO:0000313" key="4">
    <source>
        <dbReference type="Proteomes" id="UP001243330"/>
    </source>
</evidence>
<feature type="compositionally biased region" description="Polar residues" evidence="1">
    <location>
        <begin position="243"/>
        <end position="252"/>
    </location>
</feature>
<accession>A0AAD9AL40</accession>
<evidence type="ECO:0000313" key="3">
    <source>
        <dbReference type="EMBL" id="KAK1849564.1"/>
    </source>
</evidence>
<feature type="transmembrane region" description="Helical" evidence="2">
    <location>
        <begin position="83"/>
        <end position="102"/>
    </location>
</feature>
<evidence type="ECO:0000256" key="1">
    <source>
        <dbReference type="SAM" id="MobiDB-lite"/>
    </source>
</evidence>
<feature type="region of interest" description="Disordered" evidence="1">
    <location>
        <begin position="217"/>
        <end position="255"/>
    </location>
</feature>
<dbReference type="Proteomes" id="UP001243330">
    <property type="component" value="Unassembled WGS sequence"/>
</dbReference>
<evidence type="ECO:0000256" key="2">
    <source>
        <dbReference type="SAM" id="Phobius"/>
    </source>
</evidence>
<keyword evidence="2" id="KW-0472">Membrane</keyword>
<dbReference type="AlphaFoldDB" id="A0AAD9AL40"/>
<protein>
    <submittedName>
        <fullName evidence="3">Uncharacterized protein</fullName>
    </submittedName>
</protein>
<gene>
    <name evidence="3" type="ORF">CCHR01_07772</name>
</gene>
<name>A0AAD9AL40_9PEZI</name>
<comment type="caution">
    <text evidence="3">The sequence shown here is derived from an EMBL/GenBank/DDBJ whole genome shotgun (WGS) entry which is preliminary data.</text>
</comment>
<reference evidence="3" key="1">
    <citation type="submission" date="2023-01" db="EMBL/GenBank/DDBJ databases">
        <title>Colletotrichum chrysophilum M932 genome sequence.</title>
        <authorList>
            <person name="Baroncelli R."/>
        </authorList>
    </citation>
    <scope>NUCLEOTIDE SEQUENCE</scope>
    <source>
        <strain evidence="3">M932</strain>
    </source>
</reference>
<keyword evidence="2" id="KW-0812">Transmembrane</keyword>
<proteinExistence type="predicted"/>
<organism evidence="3 4">
    <name type="scientific">Colletotrichum chrysophilum</name>
    <dbReference type="NCBI Taxonomy" id="1836956"/>
    <lineage>
        <taxon>Eukaryota</taxon>
        <taxon>Fungi</taxon>
        <taxon>Dikarya</taxon>
        <taxon>Ascomycota</taxon>
        <taxon>Pezizomycotina</taxon>
        <taxon>Sordariomycetes</taxon>
        <taxon>Hypocreomycetidae</taxon>
        <taxon>Glomerellales</taxon>
        <taxon>Glomerellaceae</taxon>
        <taxon>Colletotrichum</taxon>
        <taxon>Colletotrichum gloeosporioides species complex</taxon>
    </lineage>
</organism>
<sequence length="265" mass="30785">MAWLVSVLAFYDAALEKLHQHSEHYSRRQQYQDRQTSQQGGKFVFTFVFNGNEWLPRGVQKRPLIFQPFTTLESIYGKLRQDFSYKLLAALLCLGVGPYAIMTPRFFSIFGYSFQHPRASANTDYRLRTQHSWTGNDRITTFYFLLLAIPLAQAVCFLLLWPYTIGKLENSRYRGVRHGKKAQMRRRGLPLLEMEYIGIVAWNRPLRGWRETERGRRKTKIGLKSREEGRKGLGMPGRLDRWPTQTAHSSGRGNWGFLGPFAGQS</sequence>
<feature type="transmembrane region" description="Helical" evidence="2">
    <location>
        <begin position="142"/>
        <end position="164"/>
    </location>
</feature>
<keyword evidence="4" id="KW-1185">Reference proteome</keyword>
<dbReference type="EMBL" id="JAQOWY010000140">
    <property type="protein sequence ID" value="KAK1849564.1"/>
    <property type="molecule type" value="Genomic_DNA"/>
</dbReference>
<keyword evidence="2" id="KW-1133">Transmembrane helix</keyword>